<dbReference type="AlphaFoldDB" id="A0A2H5Y8C4"/>
<dbReference type="Proteomes" id="UP000236642">
    <property type="component" value="Unassembled WGS sequence"/>
</dbReference>
<comment type="caution">
    <text evidence="1">The sequence shown here is derived from an EMBL/GenBank/DDBJ whole genome shotgun (WGS) entry which is preliminary data.</text>
</comment>
<gene>
    <name evidence="1" type="ORF">HRbin22_01928</name>
</gene>
<organism evidence="1 2">
    <name type="scientific">Candidatus Thermoflexus japonica</name>
    <dbReference type="NCBI Taxonomy" id="2035417"/>
    <lineage>
        <taxon>Bacteria</taxon>
        <taxon>Bacillati</taxon>
        <taxon>Chloroflexota</taxon>
        <taxon>Thermoflexia</taxon>
        <taxon>Thermoflexales</taxon>
        <taxon>Thermoflexaceae</taxon>
        <taxon>Thermoflexus</taxon>
    </lineage>
</organism>
<reference evidence="2" key="1">
    <citation type="submission" date="2017-09" db="EMBL/GenBank/DDBJ databases">
        <title>Metaegenomics of thermophilic ammonia-oxidizing enrichment culture.</title>
        <authorList>
            <person name="Kato S."/>
            <person name="Suzuki K."/>
        </authorList>
    </citation>
    <scope>NUCLEOTIDE SEQUENCE [LARGE SCALE GENOMIC DNA]</scope>
</reference>
<dbReference type="EMBL" id="BEHY01000057">
    <property type="protein sequence ID" value="GBD09670.1"/>
    <property type="molecule type" value="Genomic_DNA"/>
</dbReference>
<sequence>MRVLAGWKKFIGAVLGGLLLLSWGTGMAWPQAARQTRAPARVIVRGTIAKVDAAAKMLTVKTAKGEMVEVSGTDKTVLLVIGIRKPTWADLHPDERVLIVGTRMDGKVEALRIGVRPPVRTFHGTIAEIQENRLVLETAKGKVNLLTDDRTRFRVPRVKSPTLKDFKVGDRVNVLGVGHFDDTWYVTLMSLVRRAR</sequence>
<name>A0A2H5Y8C4_9CHLR</name>
<evidence type="ECO:0000313" key="2">
    <source>
        <dbReference type="Proteomes" id="UP000236642"/>
    </source>
</evidence>
<accession>A0A2H5Y8C4</accession>
<protein>
    <submittedName>
        <fullName evidence="1">Uncharacterized protein</fullName>
    </submittedName>
</protein>
<proteinExistence type="predicted"/>
<evidence type="ECO:0000313" key="1">
    <source>
        <dbReference type="EMBL" id="GBD09670.1"/>
    </source>
</evidence>